<evidence type="ECO:0000256" key="5">
    <source>
        <dbReference type="ARBA" id="ARBA00022553"/>
    </source>
</evidence>
<feature type="region of interest" description="Disordered" evidence="13">
    <location>
        <begin position="1"/>
        <end position="105"/>
    </location>
</feature>
<feature type="compositionally biased region" description="Polar residues" evidence="13">
    <location>
        <begin position="48"/>
        <end position="58"/>
    </location>
</feature>
<dbReference type="InterPro" id="IPR018123">
    <property type="entry name" value="WWE-dom_subgr"/>
</dbReference>
<dbReference type="EMBL" id="JARGDH010000001">
    <property type="protein sequence ID" value="KAL0280840.1"/>
    <property type="molecule type" value="Genomic_DNA"/>
</dbReference>
<dbReference type="Gene3D" id="3.30.2160.10">
    <property type="entry name" value="Hect, E3 ligase catalytic domain"/>
    <property type="match status" value="1"/>
</dbReference>
<dbReference type="GO" id="GO:0008270">
    <property type="term" value="F:zinc ion binding"/>
    <property type="evidence" value="ECO:0007669"/>
    <property type="project" value="InterPro"/>
</dbReference>
<accession>A0AAW2IEQ1</accession>
<evidence type="ECO:0000256" key="10">
    <source>
        <dbReference type="ARBA" id="ARBA00023242"/>
    </source>
</evidence>
<evidence type="ECO:0000259" key="15">
    <source>
        <dbReference type="PROSITE" id="PS50918"/>
    </source>
</evidence>
<dbReference type="PANTHER" id="PTHR45670">
    <property type="entry name" value="E3 UBIQUITIN-PROTEIN LIGASE TRIP12"/>
    <property type="match status" value="1"/>
</dbReference>
<dbReference type="SUPFAM" id="SSF56204">
    <property type="entry name" value="Hect, E3 ligase catalytic domain"/>
    <property type="match status" value="1"/>
</dbReference>
<dbReference type="InterPro" id="IPR016024">
    <property type="entry name" value="ARM-type_fold"/>
</dbReference>
<dbReference type="GO" id="GO:0016607">
    <property type="term" value="C:nuclear speck"/>
    <property type="evidence" value="ECO:0007669"/>
    <property type="project" value="TreeGrafter"/>
</dbReference>
<feature type="compositionally biased region" description="Low complexity" evidence="13">
    <location>
        <begin position="1320"/>
        <end position="1334"/>
    </location>
</feature>
<keyword evidence="9" id="KW-0234">DNA repair</keyword>
<evidence type="ECO:0000256" key="6">
    <source>
        <dbReference type="ARBA" id="ARBA00022679"/>
    </source>
</evidence>
<feature type="region of interest" description="Disordered" evidence="13">
    <location>
        <begin position="1695"/>
        <end position="1724"/>
    </location>
</feature>
<keyword evidence="6 12" id="KW-0808">Transferase</keyword>
<dbReference type="Pfam" id="PF25579">
    <property type="entry name" value="TPR_TRIP12_N"/>
    <property type="match status" value="1"/>
</dbReference>
<evidence type="ECO:0000256" key="12">
    <source>
        <dbReference type="RuleBase" id="RU369009"/>
    </source>
</evidence>
<evidence type="ECO:0000256" key="1">
    <source>
        <dbReference type="ARBA" id="ARBA00000885"/>
    </source>
</evidence>
<evidence type="ECO:0000256" key="13">
    <source>
        <dbReference type="SAM" id="MobiDB-lite"/>
    </source>
</evidence>
<feature type="compositionally biased region" description="Polar residues" evidence="13">
    <location>
        <begin position="1263"/>
        <end position="1275"/>
    </location>
</feature>
<dbReference type="Gene3D" id="3.30.720.50">
    <property type="match status" value="1"/>
</dbReference>
<name>A0AAW2IEQ1_9NEOP</name>
<feature type="active site" description="Glycyl thioester intermediate" evidence="11">
    <location>
        <position position="2234"/>
    </location>
</feature>
<dbReference type="InterPro" id="IPR045322">
    <property type="entry name" value="HECTD1/TRIP12-like"/>
</dbReference>
<dbReference type="FunFam" id="3.30.2410.10:FF:000005">
    <property type="entry name" value="E3 ubiquitin-protein ligase TRIP12 isoform X1"/>
    <property type="match status" value="1"/>
</dbReference>
<evidence type="ECO:0000259" key="14">
    <source>
        <dbReference type="PROSITE" id="PS50237"/>
    </source>
</evidence>
<feature type="compositionally biased region" description="Polar residues" evidence="13">
    <location>
        <begin position="1376"/>
        <end position="1387"/>
    </location>
</feature>
<feature type="region of interest" description="Disordered" evidence="13">
    <location>
        <begin position="1216"/>
        <end position="1387"/>
    </location>
</feature>
<evidence type="ECO:0000256" key="9">
    <source>
        <dbReference type="ARBA" id="ARBA00023204"/>
    </source>
</evidence>
<keyword evidence="10" id="KW-0539">Nucleus</keyword>
<dbReference type="Gene3D" id="1.25.10.10">
    <property type="entry name" value="Leucine-rich Repeat Variant"/>
    <property type="match status" value="1"/>
</dbReference>
<dbReference type="EMBL" id="JARGDH010000001">
    <property type="protein sequence ID" value="KAL0280842.1"/>
    <property type="molecule type" value="Genomic_DNA"/>
</dbReference>
<dbReference type="Pfam" id="PF02825">
    <property type="entry name" value="WWE"/>
    <property type="match status" value="1"/>
</dbReference>
<feature type="compositionally biased region" description="Low complexity" evidence="13">
    <location>
        <begin position="1231"/>
        <end position="1247"/>
    </location>
</feature>
<feature type="region of interest" description="Disordered" evidence="13">
    <location>
        <begin position="570"/>
        <end position="596"/>
    </location>
</feature>
<comment type="subcellular location">
    <subcellularLocation>
        <location evidence="2">Nucleus</location>
        <location evidence="2">Nucleoplasm</location>
    </subcellularLocation>
</comment>
<dbReference type="InterPro" id="IPR000569">
    <property type="entry name" value="HECT_dom"/>
</dbReference>
<dbReference type="InterPro" id="IPR011989">
    <property type="entry name" value="ARM-like"/>
</dbReference>
<feature type="compositionally biased region" description="Basic and acidic residues" evidence="13">
    <location>
        <begin position="293"/>
        <end position="305"/>
    </location>
</feature>
<evidence type="ECO:0000256" key="7">
    <source>
        <dbReference type="ARBA" id="ARBA00022763"/>
    </source>
</evidence>
<dbReference type="Gene3D" id="3.30.2410.10">
    <property type="entry name" value="Hect, E3 ligase catalytic domain"/>
    <property type="match status" value="1"/>
</dbReference>
<dbReference type="EC" id="2.3.2.26" evidence="12"/>
<feature type="compositionally biased region" description="Pro residues" evidence="13">
    <location>
        <begin position="1221"/>
        <end position="1230"/>
    </location>
</feature>
<dbReference type="SMART" id="SM00678">
    <property type="entry name" value="WWE"/>
    <property type="match status" value="1"/>
</dbReference>
<feature type="domain" description="HECT" evidence="14">
    <location>
        <begin position="1884"/>
        <end position="2267"/>
    </location>
</feature>
<sequence length="2267" mass="252872">MADKDNRRSGGDSLERHSSSRIASRQKDDYLNKPNLDNSRESNRRRTLSATVNENFSLPRSKKRKIEGDSSTSKLNKGKGERGGVETESEDNLNRNRDTKLASKSRSRKICWKISDYSDNCSTSTSCRGVKINKNNNIFLLKSARRKTTESSDVQTEVNDKNTLQESEKVNKHTRRNQLKRAHSKDSGERKKRAKVSRNRVKRNSSRTDKRSNSEKKESSTTAEANCTAVESDKEGRIYPLRSQVRLDSSGALIPLFPPSREEIAIAQGRKPFIPRRHKSASTWNVSVESSQTEDKTDNRKKEPEITVGPQFRVTLRRSARSKHNTGSCASTSSRRSSRAGKVGAGSSWAMMSAGQGPSSGVPQGPSTSEEPASAPISASQLGSELERINHRATYFADFRFEQDSLRTSSADESRENYLEKCSNRYHDGSAETRQNCDEIYGNRYKSKSLSVGKRPFVERRHPRVTAQDEDREIRRADRFHRRNQFKCNRNCYTRPDITRFDDINLNSPIMDEMLSRKPEDAPQSVSPHPNDLFSVEAVGKKKPFKAISYSGRCWRNILLDSGWGKRRENAKLKAGPSTSGESRKSYVRSRPPKKPDFRLNISAASASGATTVRESYELTSESDDNNEVGRLQALLESRGLPPHLFGALGPRVQHLLNRSMGVSSSSKAQQLLQGLQASGDESQQLQAVIEMCQMLIMGNEDTLTGFPVKDVVPALITLLTMDHNFVMMNHACRALTYMMEALPRSSAVVVDAVPVFLEKLQEIQCMDVAEQSLTALETLSRRHSKSILQARGVAACLKYLDFFSIAAQRAALAVTANCCQNLHVLELNYVSDSLPILASRLTRQSDKKCVESICLAFCRLVDSFQNDPPKLLEIASPELLTNLQQLLVESPPVISTSTFISVLRMLTIMCAACPDLALTLLKQNIADTLCYLLTGTAEKTGNFEVELVSRSPQELYEMTCLIGELMPKLPSDGIFAVDSLLERQSNAVPDTVQWQWRDEQGHWHPYGSWDSRMIEAAHQNGEPEILLNSRYSTYTINLHAMTQMSEDYVTSWPIRRRVNPTAVIGSAHDGAAVMSSNYFVIVSESNNGNSVHVTSSGGSVKNSNEERELASSFVRSLFSTLYEVYSSSAGPAVRYKCLKALLRMVYFSSPELLKEVLKNQVVSSHIAGMLASHDLRIVVGALQMANILMQKLSDIFTIRFMREGVTHQIKQLVSAETVPETPPPLPTLPLPSTSSSGSLSFSSTSSGINGNMIPNDEHTMSGEDNLSQSPSQLKLSDVLSRKRKSKRGSNSSNRSKNKHEEALPSSMMQDIISKATSLGNSGRSTPTGTSRSRFAGGPGAKTTSFLASLNPAKWGRSPNNSSAHGERHFPKDSGLSKSPSNSNLTAGNKEKVRCWIRETASRFIEVYFSDEVMAQLPAADVLYKLTQLISKMHYANLKDESLPALKELCDILKESDISPFEVNHSGLVEALLEFLTHENDGSREDRLRTFLHVFADCPLDPNDPVDGINTNSLSLLVSKLNNCVSQLEQFPVKVHDLPAGAGGARGGTSALKFFNTHQLKCNLQRHPDCTNLKQWKGGSVKIDPLALVQAIERYLVVRGYGRIRGHDSGESDDDNSEDDDIDDTLAAVVISQGTARHQLQFLIGDHVLPYNMTVYQAVRQFTNQNSQEQSETDTDSEMPLGHSGVWVQTHTIQYRPAPPNAGPASVPTSRKHKGSTNKSQRKSDQLWIEGVVPTFQSPLTPFLTRKLPESVTIQDASLQVLNLLRILHSLSRYWGTLYNIPSYSELLPINCFINSKISAKASRQLQDPLVIMTGNLPLWLQQIAVACPFLLPFETRQLLFYATSFDRDRALQRLLDATPDLSSSDSTERVTPKLDRRKRTISREDILKQAELVIQDLASSRALLEVQYENEVGTGLGPTLEFYALVSRELQRGDLELWAGERTEGPDGVTYVNAPQGLFPAPLSRSSKYTHNHLTKIKSKFRFLGKFMAKAVMDSRLLDLPFSLAFYRWLLGQEGSLHLPDLVYVAPQVHQTLAKMQSFLRRRASGKNSISDCDDFEMSFEDLCLDFTLPGYPDLELRKGGKDILVTEENLEQYIKLVCHWLLVEGASRQMEALREGFETVFPLQQLHMFYPEELDAVFCGSGQQMGWDVKTLSECFRPDHGYTLDSKAIRFLFEVLSNYNATEQRLFLQFVTGSPRLPVGGFKSLSPPLTVVRKDVEGEASSDNFLPSVMTCVNYLKLPDYSSLEVMRQRLGLAAREGSHSFHLS</sequence>
<feature type="compositionally biased region" description="Polar residues" evidence="13">
    <location>
        <begin position="281"/>
        <end position="291"/>
    </location>
</feature>
<dbReference type="GO" id="GO:0061630">
    <property type="term" value="F:ubiquitin protein ligase activity"/>
    <property type="evidence" value="ECO:0007669"/>
    <property type="project" value="UniProtKB-UniRule"/>
</dbReference>
<feature type="region of interest" description="Disordered" evidence="13">
    <location>
        <begin position="276"/>
        <end position="383"/>
    </location>
</feature>
<dbReference type="PROSITE" id="PS50918">
    <property type="entry name" value="WWE"/>
    <property type="match status" value="1"/>
</dbReference>
<comment type="similarity">
    <text evidence="4 12">Belongs to the UPL family. K-HECT subfamily.</text>
</comment>
<comment type="pathway">
    <text evidence="3 12">Protein modification; protein ubiquitination.</text>
</comment>
<dbReference type="SMART" id="SM00119">
    <property type="entry name" value="HECTc"/>
    <property type="match status" value="1"/>
</dbReference>
<dbReference type="InterPro" id="IPR035983">
    <property type="entry name" value="Hect_E3_ubiquitin_ligase"/>
</dbReference>
<evidence type="ECO:0000256" key="3">
    <source>
        <dbReference type="ARBA" id="ARBA00004906"/>
    </source>
</evidence>
<feature type="region of interest" description="Disordered" evidence="13">
    <location>
        <begin position="145"/>
        <end position="229"/>
    </location>
</feature>
<evidence type="ECO:0000256" key="11">
    <source>
        <dbReference type="PROSITE-ProRule" id="PRU00104"/>
    </source>
</evidence>
<dbReference type="InterPro" id="IPR037197">
    <property type="entry name" value="WWE_dom_sf"/>
</dbReference>
<feature type="domain" description="WWE" evidence="15">
    <location>
        <begin position="980"/>
        <end position="1057"/>
    </location>
</feature>
<reference evidence="16" key="1">
    <citation type="journal article" date="2024" name="Gigascience">
        <title>Chromosome-level genome of the poultry shaft louse Menopon gallinae provides insight into the host-switching and adaptive evolution of parasitic lice.</title>
        <authorList>
            <person name="Xu Y."/>
            <person name="Ma L."/>
            <person name="Liu S."/>
            <person name="Liang Y."/>
            <person name="Liu Q."/>
            <person name="He Z."/>
            <person name="Tian L."/>
            <person name="Duan Y."/>
            <person name="Cai W."/>
            <person name="Li H."/>
            <person name="Song F."/>
        </authorList>
    </citation>
    <scope>NUCLEOTIDE SEQUENCE</scope>
    <source>
        <strain evidence="16">Cailab_2023a</strain>
    </source>
</reference>
<feature type="compositionally biased region" description="Basic residues" evidence="13">
    <location>
        <begin position="315"/>
        <end position="324"/>
    </location>
</feature>
<feature type="compositionally biased region" description="Basic and acidic residues" evidence="13">
    <location>
        <begin position="206"/>
        <end position="219"/>
    </location>
</feature>
<dbReference type="FunFam" id="1.25.10.10:FF:000689">
    <property type="entry name" value="HECT ubiquitin protein ligase family protein KAK"/>
    <property type="match status" value="1"/>
</dbReference>
<dbReference type="SUPFAM" id="SSF48371">
    <property type="entry name" value="ARM repeat"/>
    <property type="match status" value="1"/>
</dbReference>
<dbReference type="InterPro" id="IPR057948">
    <property type="entry name" value="TPR_TRIP12_N"/>
</dbReference>
<feature type="compositionally biased region" description="Basic residues" evidence="13">
    <location>
        <begin position="172"/>
        <end position="183"/>
    </location>
</feature>
<feature type="compositionally biased region" description="Basic and acidic residues" evidence="13">
    <location>
        <begin position="92"/>
        <end position="101"/>
    </location>
</feature>
<feature type="compositionally biased region" description="Polar residues" evidence="13">
    <location>
        <begin position="151"/>
        <end position="165"/>
    </location>
</feature>
<proteinExistence type="inferred from homology"/>
<feature type="compositionally biased region" description="Basic and acidic residues" evidence="13">
    <location>
        <begin position="1"/>
        <end position="18"/>
    </location>
</feature>
<feature type="compositionally biased region" description="Basic residues" evidence="13">
    <location>
        <begin position="190"/>
        <end position="205"/>
    </location>
</feature>
<dbReference type="InterPro" id="IPR004170">
    <property type="entry name" value="WWE_dom"/>
</dbReference>
<dbReference type="SUPFAM" id="SSF117839">
    <property type="entry name" value="WWE domain"/>
    <property type="match status" value="1"/>
</dbReference>
<gene>
    <name evidence="16" type="ORF">PYX00_002014</name>
</gene>
<evidence type="ECO:0000256" key="8">
    <source>
        <dbReference type="ARBA" id="ARBA00022786"/>
    </source>
</evidence>
<dbReference type="GO" id="GO:0006281">
    <property type="term" value="P:DNA repair"/>
    <property type="evidence" value="ECO:0007669"/>
    <property type="project" value="UniProtKB-KW"/>
</dbReference>
<dbReference type="PANTHER" id="PTHR45670:SF13">
    <property type="entry name" value="E3 UBIQUITIN-PROTEIN LIGASE TRIP12"/>
    <property type="match status" value="1"/>
</dbReference>
<dbReference type="CDD" id="cd00078">
    <property type="entry name" value="HECTc"/>
    <property type="match status" value="1"/>
</dbReference>
<keyword evidence="7" id="KW-0227">DNA damage</keyword>
<feature type="compositionally biased region" description="Low complexity" evidence="13">
    <location>
        <begin position="353"/>
        <end position="380"/>
    </location>
</feature>
<protein>
    <recommendedName>
        <fullName evidence="12">E3 ubiquitin-protein ligase</fullName>
        <ecNumber evidence="12">2.3.2.26</ecNumber>
    </recommendedName>
</protein>
<comment type="caution">
    <text evidence="16">The sequence shown here is derived from an EMBL/GenBank/DDBJ whole genome shotgun (WGS) entry which is preliminary data.</text>
</comment>
<evidence type="ECO:0000256" key="4">
    <source>
        <dbReference type="ARBA" id="ARBA00006331"/>
    </source>
</evidence>
<evidence type="ECO:0000313" key="16">
    <source>
        <dbReference type="EMBL" id="KAL0280842.1"/>
    </source>
</evidence>
<organism evidence="16">
    <name type="scientific">Menopon gallinae</name>
    <name type="common">poultry shaft louse</name>
    <dbReference type="NCBI Taxonomy" id="328185"/>
    <lineage>
        <taxon>Eukaryota</taxon>
        <taxon>Metazoa</taxon>
        <taxon>Ecdysozoa</taxon>
        <taxon>Arthropoda</taxon>
        <taxon>Hexapoda</taxon>
        <taxon>Insecta</taxon>
        <taxon>Pterygota</taxon>
        <taxon>Neoptera</taxon>
        <taxon>Paraneoptera</taxon>
        <taxon>Psocodea</taxon>
        <taxon>Troctomorpha</taxon>
        <taxon>Phthiraptera</taxon>
        <taxon>Amblycera</taxon>
        <taxon>Menoponidae</taxon>
        <taxon>Menopon</taxon>
    </lineage>
</organism>
<dbReference type="Gene3D" id="3.90.1750.10">
    <property type="entry name" value="Hect, E3 ligase catalytic domains"/>
    <property type="match status" value="1"/>
</dbReference>
<dbReference type="GO" id="GO:0009966">
    <property type="term" value="P:regulation of signal transduction"/>
    <property type="evidence" value="ECO:0007669"/>
    <property type="project" value="UniProtKB-ARBA"/>
</dbReference>
<keyword evidence="5" id="KW-0597">Phosphoprotein</keyword>
<comment type="catalytic activity">
    <reaction evidence="1 12">
        <text>S-ubiquitinyl-[E2 ubiquitin-conjugating enzyme]-L-cysteine + [acceptor protein]-L-lysine = [E2 ubiquitin-conjugating enzyme]-L-cysteine + N(6)-ubiquitinyl-[acceptor protein]-L-lysine.</text>
        <dbReference type="EC" id="2.3.2.26"/>
    </reaction>
</comment>
<feature type="compositionally biased region" description="Low complexity" evidence="13">
    <location>
        <begin position="326"/>
        <end position="335"/>
    </location>
</feature>
<dbReference type="GO" id="GO:0043161">
    <property type="term" value="P:proteasome-mediated ubiquitin-dependent protein catabolic process"/>
    <property type="evidence" value="ECO:0007669"/>
    <property type="project" value="TreeGrafter"/>
</dbReference>
<keyword evidence="8 11" id="KW-0833">Ubl conjugation pathway</keyword>
<dbReference type="GO" id="GO:0000209">
    <property type="term" value="P:protein polyubiquitination"/>
    <property type="evidence" value="ECO:0007669"/>
    <property type="project" value="TreeGrafter"/>
</dbReference>
<dbReference type="Pfam" id="PF00632">
    <property type="entry name" value="HECT"/>
    <property type="match status" value="1"/>
</dbReference>
<evidence type="ECO:0000256" key="2">
    <source>
        <dbReference type="ARBA" id="ARBA00004642"/>
    </source>
</evidence>
<dbReference type="PROSITE" id="PS50237">
    <property type="entry name" value="HECT"/>
    <property type="match status" value="1"/>
</dbReference>